<dbReference type="PANTHER" id="PTHR12849:SF0">
    <property type="entry name" value="LARIAT DEBRANCHING ENZYME"/>
    <property type="match status" value="1"/>
</dbReference>
<comment type="cofactor">
    <cofactor evidence="1">
        <name>Mn(2+)</name>
        <dbReference type="ChEBI" id="CHEBI:29035"/>
    </cofactor>
</comment>
<comment type="cofactor">
    <cofactor evidence="2">
        <name>Zn(2+)</name>
        <dbReference type="ChEBI" id="CHEBI:29105"/>
    </cofactor>
</comment>
<evidence type="ECO:0000256" key="12">
    <source>
        <dbReference type="ARBA" id="ARBA00023242"/>
    </source>
</evidence>
<keyword evidence="11" id="KW-0464">Manganese</keyword>
<dbReference type="EMBL" id="GCKF01041488">
    <property type="protein sequence ID" value="JAG95121.1"/>
    <property type="molecule type" value="Transcribed_RNA"/>
</dbReference>
<evidence type="ECO:0000256" key="2">
    <source>
        <dbReference type="ARBA" id="ARBA00001947"/>
    </source>
</evidence>
<dbReference type="PANTHER" id="PTHR12849">
    <property type="entry name" value="RNA LARIAT DEBRANCHING ENZYME"/>
    <property type="match status" value="1"/>
</dbReference>
<organism evidence="14">
    <name type="scientific">Araucaria cunninghamii</name>
    <name type="common">Hoop pine</name>
    <name type="synonym">Moreton Bay pine</name>
    <dbReference type="NCBI Taxonomy" id="56994"/>
    <lineage>
        <taxon>Eukaryota</taxon>
        <taxon>Viridiplantae</taxon>
        <taxon>Streptophyta</taxon>
        <taxon>Embryophyta</taxon>
        <taxon>Tracheophyta</taxon>
        <taxon>Spermatophyta</taxon>
        <taxon>Pinopsida</taxon>
        <taxon>Pinidae</taxon>
        <taxon>Conifers II</taxon>
        <taxon>Araucariales</taxon>
        <taxon>Araucariaceae</taxon>
        <taxon>Araucaria</taxon>
    </lineage>
</organism>
<evidence type="ECO:0000256" key="5">
    <source>
        <dbReference type="ARBA" id="ARBA00006045"/>
    </source>
</evidence>
<dbReference type="InterPro" id="IPR004843">
    <property type="entry name" value="Calcineurin-like_PHP"/>
</dbReference>
<dbReference type="InterPro" id="IPR029052">
    <property type="entry name" value="Metallo-depent_PP-like"/>
</dbReference>
<dbReference type="Gene3D" id="3.60.21.10">
    <property type="match status" value="1"/>
</dbReference>
<feature type="domain" description="Lariat debranching enzyme C-terminal" evidence="13">
    <location>
        <begin position="235"/>
        <end position="364"/>
    </location>
</feature>
<dbReference type="Pfam" id="PF05011">
    <property type="entry name" value="DBR1"/>
    <property type="match status" value="1"/>
</dbReference>
<evidence type="ECO:0000256" key="7">
    <source>
        <dbReference type="ARBA" id="ARBA00022723"/>
    </source>
</evidence>
<comment type="cofactor">
    <cofactor evidence="3">
        <name>Fe(2+)</name>
        <dbReference type="ChEBI" id="CHEBI:29033"/>
    </cofactor>
</comment>
<sequence>MKIAVEGCAHGHLDNVYATLQHLEELENIKIDLLICCGDFQAVRNENDLEYMACPVKFRAMNTFWKYYSGEEVAPIPTIFVGGNHEASNYLWELYYGGWAAPNIFFLGFAGVIKFGSVRIGGLSGIFNARDYHSGHYERAPYNNSDIRSVYHVREYDVHKLKQIRKPLDVFISHDWPRGISNFGNLEQLLRDKPFFGTEVKNGTLGSPAAEELLKKLKPSYWFSAHLHTKFAALVQHGENGPVTKFLALDKCLPGRNFLQVIEIESDAGPHEICYDEEWLAITRAYNPYFPLTRKPAQLMAELPDLEGHRQWVQKHFEEKLKPFAFKSTVPPYDPNQRRTVSVGHARNPQTEALLQLLELPYLLDSTPETGTPKRSSVSSMIEVKDPNEIVLDDADQNSVPDDVDEIEAHSGSALIDSNEIAFEEDGLS</sequence>
<name>A0A0D6QXE3_ARACU</name>
<evidence type="ECO:0000256" key="11">
    <source>
        <dbReference type="ARBA" id="ARBA00023211"/>
    </source>
</evidence>
<evidence type="ECO:0000256" key="9">
    <source>
        <dbReference type="ARBA" id="ARBA00022833"/>
    </source>
</evidence>
<keyword evidence="9" id="KW-0862">Zinc</keyword>
<keyword evidence="10" id="KW-0408">Iron</keyword>
<comment type="similarity">
    <text evidence="5">Belongs to the lariat debranching enzyme family.</text>
</comment>
<comment type="subcellular location">
    <subcellularLocation>
        <location evidence="4">Nucleus</location>
    </subcellularLocation>
</comment>
<reference evidence="14" key="1">
    <citation type="submission" date="2015-03" db="EMBL/GenBank/DDBJ databases">
        <title>A transcriptome of Araucaria cunninghamii, an australian fine timber species.</title>
        <authorList>
            <person name="Jing Yi C.J.Y."/>
            <person name="Yin San L.Y.S."/>
            <person name="Abdul Karim S.S."/>
            <person name="Wan Azmi N.N."/>
            <person name="Hercus R.R."/>
            <person name="Croft L.L."/>
        </authorList>
    </citation>
    <scope>NUCLEOTIDE SEQUENCE</scope>
    <source>
        <strain evidence="14">MI0301</strain>
        <tissue evidence="14">Leaf</tissue>
    </source>
</reference>
<evidence type="ECO:0000256" key="1">
    <source>
        <dbReference type="ARBA" id="ARBA00001936"/>
    </source>
</evidence>
<proteinExistence type="inferred from homology"/>
<dbReference type="FunFam" id="3.60.21.10:FF:000035">
    <property type="entry name" value="Lariat debranching enzyme"/>
    <property type="match status" value="1"/>
</dbReference>
<evidence type="ECO:0000256" key="8">
    <source>
        <dbReference type="ARBA" id="ARBA00022801"/>
    </source>
</evidence>
<accession>A0A0D6QXE3</accession>
<evidence type="ECO:0000313" key="14">
    <source>
        <dbReference type="EMBL" id="JAG95121.1"/>
    </source>
</evidence>
<protein>
    <recommendedName>
        <fullName evidence="13">Lariat debranching enzyme C-terminal domain-containing protein</fullName>
    </recommendedName>
</protein>
<evidence type="ECO:0000256" key="3">
    <source>
        <dbReference type="ARBA" id="ARBA00001954"/>
    </source>
</evidence>
<dbReference type="InterPro" id="IPR041816">
    <property type="entry name" value="Dbr1_N"/>
</dbReference>
<keyword evidence="6" id="KW-0507">mRNA processing</keyword>
<dbReference type="GO" id="GO:0008419">
    <property type="term" value="F:RNA lariat debranching enzyme activity"/>
    <property type="evidence" value="ECO:0007669"/>
    <property type="project" value="UniProtKB-ARBA"/>
</dbReference>
<dbReference type="InterPro" id="IPR007708">
    <property type="entry name" value="DBR1_C"/>
</dbReference>
<dbReference type="GO" id="GO:0005634">
    <property type="term" value="C:nucleus"/>
    <property type="evidence" value="ECO:0007669"/>
    <property type="project" value="UniProtKB-SubCell"/>
</dbReference>
<dbReference type="SMART" id="SM01124">
    <property type="entry name" value="DBR1"/>
    <property type="match status" value="1"/>
</dbReference>
<evidence type="ECO:0000256" key="10">
    <source>
        <dbReference type="ARBA" id="ARBA00023004"/>
    </source>
</evidence>
<evidence type="ECO:0000256" key="6">
    <source>
        <dbReference type="ARBA" id="ARBA00022664"/>
    </source>
</evidence>
<evidence type="ECO:0000256" key="4">
    <source>
        <dbReference type="ARBA" id="ARBA00004123"/>
    </source>
</evidence>
<keyword evidence="7" id="KW-0479">Metal-binding</keyword>
<dbReference type="Pfam" id="PF00149">
    <property type="entry name" value="Metallophos"/>
    <property type="match status" value="1"/>
</dbReference>
<evidence type="ECO:0000259" key="13">
    <source>
        <dbReference type="SMART" id="SM01124"/>
    </source>
</evidence>
<dbReference type="SUPFAM" id="SSF56300">
    <property type="entry name" value="Metallo-dependent phosphatases"/>
    <property type="match status" value="1"/>
</dbReference>
<dbReference type="CDD" id="cd00844">
    <property type="entry name" value="MPP_Dbr1_N"/>
    <property type="match status" value="1"/>
</dbReference>
<keyword evidence="12" id="KW-0539">Nucleus</keyword>
<keyword evidence="8" id="KW-0378">Hydrolase</keyword>
<dbReference type="GO" id="GO:0000398">
    <property type="term" value="P:mRNA splicing, via spliceosome"/>
    <property type="evidence" value="ECO:0007669"/>
    <property type="project" value="TreeGrafter"/>
</dbReference>
<dbReference type="AlphaFoldDB" id="A0A0D6QXE3"/>
<dbReference type="GO" id="GO:0046872">
    <property type="term" value="F:metal ion binding"/>
    <property type="evidence" value="ECO:0007669"/>
    <property type="project" value="UniProtKB-KW"/>
</dbReference>